<dbReference type="PANTHER" id="PTHR13143">
    <property type="entry name" value="TETRATRICOPEPTIDE REPEAT PROTEIN 19"/>
    <property type="match status" value="1"/>
</dbReference>
<keyword evidence="8" id="KW-1185">Reference proteome</keyword>
<dbReference type="OrthoDB" id="5986190at2759"/>
<protein>
    <submittedName>
        <fullName evidence="9">Tetratricopeptide repeat protein 19, mitochondrial-like</fullName>
    </submittedName>
</protein>
<dbReference type="Proteomes" id="UP000694844">
    <property type="component" value="Chromosome 3"/>
</dbReference>
<dbReference type="InterPro" id="IPR040395">
    <property type="entry name" value="TTC19"/>
</dbReference>
<feature type="repeat" description="TPR" evidence="7">
    <location>
        <begin position="134"/>
        <end position="167"/>
    </location>
</feature>
<dbReference type="GO" id="GO:0034551">
    <property type="term" value="P:mitochondrial respiratory chain complex III assembly"/>
    <property type="evidence" value="ECO:0007669"/>
    <property type="project" value="InterPro"/>
</dbReference>
<dbReference type="SMART" id="SM00028">
    <property type="entry name" value="TPR"/>
    <property type="match status" value="5"/>
</dbReference>
<evidence type="ECO:0000256" key="3">
    <source>
        <dbReference type="ARBA" id="ARBA00022737"/>
    </source>
</evidence>
<comment type="subcellular location">
    <subcellularLocation>
        <location evidence="1">Mitochondrion</location>
    </subcellularLocation>
</comment>
<dbReference type="GO" id="GO:0005743">
    <property type="term" value="C:mitochondrial inner membrane"/>
    <property type="evidence" value="ECO:0007669"/>
    <property type="project" value="TreeGrafter"/>
</dbReference>
<dbReference type="Pfam" id="PF13176">
    <property type="entry name" value="TPR_7"/>
    <property type="match status" value="1"/>
</dbReference>
<reference evidence="9" key="1">
    <citation type="submission" date="2025-08" db="UniProtKB">
        <authorList>
            <consortium name="RefSeq"/>
        </authorList>
    </citation>
    <scope>IDENTIFICATION</scope>
    <source>
        <tissue evidence="9">Whole sample</tissue>
    </source>
</reference>
<keyword evidence="3" id="KW-0677">Repeat</keyword>
<sequence length="360" mass="41399">MSFSAWRSTLSWMFKLPGSFKSRFPRQINHLVFNTVRNQQRLRDGFERMYKSGAEQRKSTYKFLGTVTFTRAFLGLFGKSDSDPVKEQIRQGHISVAREDYKEAENAYHRALRAVQQQFESKKIDKRQLLTARIYIFDALGNVALKIGDLQKAEDLYKETLKIAVQNEFLKMTDNAIVEISMRLATIYAMMGKDEETHSGFQYCIKTQEDKIKADPDESPSTYGLLGMCLENYAKFLLSSKQFDKALDYLKRAEEVVVKYLGEEHPQRVVALNDIASVYILKKDLDKAEEYFKRALNIGLACKDETLPILYCNLGALYLRQAKPDKALEMCKIGEKLGMEMNNPEAIKRAKFCIGKCAKE</sequence>
<dbReference type="RefSeq" id="XP_022325509.1">
    <property type="nucleotide sequence ID" value="XM_022469801.1"/>
</dbReference>
<evidence type="ECO:0000256" key="5">
    <source>
        <dbReference type="ARBA" id="ARBA00022946"/>
    </source>
</evidence>
<keyword evidence="4 7" id="KW-0802">TPR repeat</keyword>
<dbReference type="SUPFAM" id="SSF48452">
    <property type="entry name" value="TPR-like"/>
    <property type="match status" value="1"/>
</dbReference>
<evidence type="ECO:0000256" key="6">
    <source>
        <dbReference type="ARBA" id="ARBA00023128"/>
    </source>
</evidence>
<accession>A0A8B8DD95</accession>
<keyword evidence="6" id="KW-0496">Mitochondrion</keyword>
<dbReference type="InterPro" id="IPR019734">
    <property type="entry name" value="TPR_rpt"/>
</dbReference>
<dbReference type="InterPro" id="IPR011990">
    <property type="entry name" value="TPR-like_helical_dom_sf"/>
</dbReference>
<evidence type="ECO:0000256" key="4">
    <source>
        <dbReference type="ARBA" id="ARBA00022803"/>
    </source>
</evidence>
<evidence type="ECO:0000256" key="1">
    <source>
        <dbReference type="ARBA" id="ARBA00004173"/>
    </source>
</evidence>
<evidence type="ECO:0000313" key="9">
    <source>
        <dbReference type="RefSeq" id="XP_022325509.1"/>
    </source>
</evidence>
<evidence type="ECO:0000256" key="2">
    <source>
        <dbReference type="ARBA" id="ARBA00008219"/>
    </source>
</evidence>
<organism evidence="8 9">
    <name type="scientific">Crassostrea virginica</name>
    <name type="common">Eastern oyster</name>
    <dbReference type="NCBI Taxonomy" id="6565"/>
    <lineage>
        <taxon>Eukaryota</taxon>
        <taxon>Metazoa</taxon>
        <taxon>Spiralia</taxon>
        <taxon>Lophotrochozoa</taxon>
        <taxon>Mollusca</taxon>
        <taxon>Bivalvia</taxon>
        <taxon>Autobranchia</taxon>
        <taxon>Pteriomorphia</taxon>
        <taxon>Ostreida</taxon>
        <taxon>Ostreoidea</taxon>
        <taxon>Ostreidae</taxon>
        <taxon>Crassostrea</taxon>
    </lineage>
</organism>
<proteinExistence type="inferred from homology"/>
<dbReference type="Pfam" id="PF13424">
    <property type="entry name" value="TPR_12"/>
    <property type="match status" value="1"/>
</dbReference>
<dbReference type="PANTHER" id="PTHR13143:SF6">
    <property type="entry name" value="TETRATRICOPEPTIDE REPEAT PROTEIN 19, MITOCHONDRIAL"/>
    <property type="match status" value="1"/>
</dbReference>
<dbReference type="Gene3D" id="1.25.40.10">
    <property type="entry name" value="Tetratricopeptide repeat domain"/>
    <property type="match status" value="2"/>
</dbReference>
<dbReference type="PROSITE" id="PS50005">
    <property type="entry name" value="TPR"/>
    <property type="match status" value="1"/>
</dbReference>
<dbReference type="AlphaFoldDB" id="A0A8B8DD95"/>
<evidence type="ECO:0000313" key="8">
    <source>
        <dbReference type="Proteomes" id="UP000694844"/>
    </source>
</evidence>
<name>A0A8B8DD95_CRAVI</name>
<comment type="similarity">
    <text evidence="2">Belongs to the TTC19 family.</text>
</comment>
<dbReference type="KEGG" id="cvn:111125731"/>
<evidence type="ECO:0000256" key="7">
    <source>
        <dbReference type="PROSITE-ProRule" id="PRU00339"/>
    </source>
</evidence>
<dbReference type="GeneID" id="111125731"/>
<keyword evidence="5" id="KW-0809">Transit peptide</keyword>
<gene>
    <name evidence="9" type="primary">LOC111125731</name>
</gene>